<evidence type="ECO:0000256" key="1">
    <source>
        <dbReference type="ARBA" id="ARBA00022603"/>
    </source>
</evidence>
<dbReference type="GO" id="GO:0042051">
    <property type="term" value="P:compound eye photoreceptor development"/>
    <property type="evidence" value="ECO:0007669"/>
    <property type="project" value="EnsemblMetazoa"/>
</dbReference>
<dbReference type="OMA" id="RQAHCAW"/>
<protein>
    <submittedName>
        <fullName evidence="6">GH21957</fullName>
    </submittedName>
</protein>
<dbReference type="InterPro" id="IPR001214">
    <property type="entry name" value="SET_dom"/>
</dbReference>
<dbReference type="GO" id="GO:0005737">
    <property type="term" value="C:cytoplasm"/>
    <property type="evidence" value="ECO:0007669"/>
    <property type="project" value="EnsemblMetazoa"/>
</dbReference>
<sequence>MNRLAEIFSEQGELITHDGTYQNELETIKVIRVLPVHKRQRFNRLSTQLLEDLEQPQDRQKCAERSRSLREEGNRVYKTKSSKNNADQAECLLSACRLYTQAVLEAETAFDELCLSFANRGMALQDYGYYEQAYDDCVCALEFGYPKKLQHKLIMRQAHCAWKLGDAKKLGEHLACLEQLQLNPSYCQKLEELQQQLKMLQGSQKAESTQELQKLTGDTHKISMDSSTRGRYMIATKRLSEGDIIFTEQADCFVPIEQRLICQKCAASLLCAPIPCPQCHQRVVYCSRRCRDLHKYIHSYECAAYRKDLLIMLGVSHLAMRLLLTYLPDWLPQLRSASNAQELWHRLMQMAATDANCSPAPQSLQSMGMLTHLDKLPPAELAYHSLCANLLQVYLFKCTHFYDQLSSSGSTASLEDWHLIVAALILRSAGQLLVNAHVGNAISLCSLPANEFPLLQPALWQGPHHLRRGCLHKFAQSTLQTAINLPYLSLCNHACAPSIHTRFDGCVVSNFATRPIEAGEEIYNCYTLDYRNSMCAQRRQQLESIYKFTCCCDKCLRVQPDQDYLKFHRYRCERTQCGKSFVPNQSSLSWWLQPDGNGGICCSACQTPQLTTWYDQFLALLEHCHESEARRNLYKAFDNLNNWLLDYHSLKLSLANELIVACFAVKEDGVTLDDLDYGQLARIIDFQLAGTAAQYGINSLEYMTKLTHLFDLIAWGKHKCSVPQLKTMRAALNNLPSETKVIFVNYYNDFIEQLCKFD</sequence>
<name>B4J8S9_DROGR</name>
<dbReference type="AlphaFoldDB" id="B4J8S9"/>
<dbReference type="OrthoDB" id="62495at2759"/>
<dbReference type="Gene3D" id="1.25.40.10">
    <property type="entry name" value="Tetratricopeptide repeat domain"/>
    <property type="match status" value="2"/>
</dbReference>
<dbReference type="SUPFAM" id="SSF144232">
    <property type="entry name" value="HIT/MYND zinc finger-like"/>
    <property type="match status" value="1"/>
</dbReference>
<dbReference type="Gene3D" id="1.10.220.160">
    <property type="match status" value="1"/>
</dbReference>
<gene>
    <name evidence="6" type="primary">Dgri\GH21957</name>
    <name evidence="6" type="ORF">Dgri_GH21957</name>
</gene>
<dbReference type="eggNOG" id="KOG2084">
    <property type="taxonomic scope" value="Eukaryota"/>
</dbReference>
<dbReference type="HOGENOM" id="CLU_021727_0_0_1"/>
<evidence type="ECO:0000313" key="6">
    <source>
        <dbReference type="EMBL" id="EDW02369.1"/>
    </source>
</evidence>
<dbReference type="InterPro" id="IPR046341">
    <property type="entry name" value="SET_dom_sf"/>
</dbReference>
<organism evidence="7">
    <name type="scientific">Drosophila grimshawi</name>
    <name type="common">Hawaiian fruit fly</name>
    <name type="synonym">Idiomyia grimshawi</name>
    <dbReference type="NCBI Taxonomy" id="7222"/>
    <lineage>
        <taxon>Eukaryota</taxon>
        <taxon>Metazoa</taxon>
        <taxon>Ecdysozoa</taxon>
        <taxon>Arthropoda</taxon>
        <taxon>Hexapoda</taxon>
        <taxon>Insecta</taxon>
        <taxon>Pterygota</taxon>
        <taxon>Neoptera</taxon>
        <taxon>Endopterygota</taxon>
        <taxon>Diptera</taxon>
        <taxon>Brachycera</taxon>
        <taxon>Muscomorpha</taxon>
        <taxon>Ephydroidea</taxon>
        <taxon>Drosophilidae</taxon>
        <taxon>Drosophila</taxon>
        <taxon>Hawaiian Drosophila</taxon>
    </lineage>
</organism>
<dbReference type="PANTHER" id="PTHR46165:SF2">
    <property type="entry name" value="SET AND MYND DOMAIN-CONTAINING PROTEIN 4"/>
    <property type="match status" value="1"/>
</dbReference>
<dbReference type="GO" id="GO:0008170">
    <property type="term" value="F:N-methyltransferase activity"/>
    <property type="evidence" value="ECO:0007669"/>
    <property type="project" value="UniProtKB-ARBA"/>
</dbReference>
<dbReference type="GO" id="GO:0042826">
    <property type="term" value="F:histone deacetylase binding"/>
    <property type="evidence" value="ECO:0007669"/>
    <property type="project" value="TreeGrafter"/>
</dbReference>
<dbReference type="GO" id="GO:0008276">
    <property type="term" value="F:protein methyltransferase activity"/>
    <property type="evidence" value="ECO:0007669"/>
    <property type="project" value="UniProtKB-ARBA"/>
</dbReference>
<dbReference type="STRING" id="7222.B4J8S9"/>
<dbReference type="Proteomes" id="UP000001070">
    <property type="component" value="Unassembled WGS sequence"/>
</dbReference>
<evidence type="ECO:0000256" key="3">
    <source>
        <dbReference type="ARBA" id="ARBA00022691"/>
    </source>
</evidence>
<proteinExistence type="predicted"/>
<evidence type="ECO:0000259" key="5">
    <source>
        <dbReference type="PROSITE" id="PS50280"/>
    </source>
</evidence>
<dbReference type="SUPFAM" id="SSF82199">
    <property type="entry name" value="SET domain"/>
    <property type="match status" value="1"/>
</dbReference>
<keyword evidence="3" id="KW-0949">S-adenosyl-L-methionine</keyword>
<dbReference type="EMBL" id="CH916367">
    <property type="protein sequence ID" value="EDW02369.1"/>
    <property type="molecule type" value="Genomic_DNA"/>
</dbReference>
<dbReference type="GO" id="GO:0005634">
    <property type="term" value="C:nucleus"/>
    <property type="evidence" value="ECO:0007669"/>
    <property type="project" value="EnsemblMetazoa"/>
</dbReference>
<dbReference type="KEGG" id="dgr:6559829"/>
<dbReference type="PANTHER" id="PTHR46165">
    <property type="entry name" value="SET AND MYND DOMAIN-CONTAINING PROTEIN 4"/>
    <property type="match status" value="1"/>
</dbReference>
<dbReference type="PhylomeDB" id="B4J8S9"/>
<dbReference type="PROSITE" id="PS50280">
    <property type="entry name" value="SET"/>
    <property type="match status" value="1"/>
</dbReference>
<dbReference type="Gene3D" id="2.170.270.10">
    <property type="entry name" value="SET domain"/>
    <property type="match status" value="2"/>
</dbReference>
<dbReference type="SMR" id="B4J8S9"/>
<dbReference type="FunCoup" id="B4J8S9">
    <property type="interactions" value="308"/>
</dbReference>
<reference evidence="6 7" key="1">
    <citation type="journal article" date="2007" name="Nature">
        <title>Evolution of genes and genomes on the Drosophila phylogeny.</title>
        <authorList>
            <consortium name="Drosophila 12 Genomes Consortium"/>
            <person name="Clark A.G."/>
            <person name="Eisen M.B."/>
            <person name="Smith D.R."/>
            <person name="Bergman C.M."/>
            <person name="Oliver B."/>
            <person name="Markow T.A."/>
            <person name="Kaufman T.C."/>
            <person name="Kellis M."/>
            <person name="Gelbart W."/>
            <person name="Iyer V.N."/>
            <person name="Pollard D.A."/>
            <person name="Sackton T.B."/>
            <person name="Larracuente A.M."/>
            <person name="Singh N.D."/>
            <person name="Abad J.P."/>
            <person name="Abt D.N."/>
            <person name="Adryan B."/>
            <person name="Aguade M."/>
            <person name="Akashi H."/>
            <person name="Anderson W.W."/>
            <person name="Aquadro C.F."/>
            <person name="Ardell D.H."/>
            <person name="Arguello R."/>
            <person name="Artieri C.G."/>
            <person name="Barbash D.A."/>
            <person name="Barker D."/>
            <person name="Barsanti P."/>
            <person name="Batterham P."/>
            <person name="Batzoglou S."/>
            <person name="Begun D."/>
            <person name="Bhutkar A."/>
            <person name="Blanco E."/>
            <person name="Bosak S.A."/>
            <person name="Bradley R.K."/>
            <person name="Brand A.D."/>
            <person name="Brent M.R."/>
            <person name="Brooks A.N."/>
            <person name="Brown R.H."/>
            <person name="Butlin R.K."/>
            <person name="Caggese C."/>
            <person name="Calvi B.R."/>
            <person name="Bernardo de Carvalho A."/>
            <person name="Caspi A."/>
            <person name="Castrezana S."/>
            <person name="Celniker S.E."/>
            <person name="Chang J.L."/>
            <person name="Chapple C."/>
            <person name="Chatterji S."/>
            <person name="Chinwalla A."/>
            <person name="Civetta A."/>
            <person name="Clifton S.W."/>
            <person name="Comeron J.M."/>
            <person name="Costello J.C."/>
            <person name="Coyne J.A."/>
            <person name="Daub J."/>
            <person name="David R.G."/>
            <person name="Delcher A.L."/>
            <person name="Delehaunty K."/>
            <person name="Do C.B."/>
            <person name="Ebling H."/>
            <person name="Edwards K."/>
            <person name="Eickbush T."/>
            <person name="Evans J.D."/>
            <person name="Filipski A."/>
            <person name="Findeiss S."/>
            <person name="Freyhult E."/>
            <person name="Fulton L."/>
            <person name="Fulton R."/>
            <person name="Garcia A.C."/>
            <person name="Gardiner A."/>
            <person name="Garfield D.A."/>
            <person name="Garvin B.E."/>
            <person name="Gibson G."/>
            <person name="Gilbert D."/>
            <person name="Gnerre S."/>
            <person name="Godfrey J."/>
            <person name="Good R."/>
            <person name="Gotea V."/>
            <person name="Gravely B."/>
            <person name="Greenberg A.J."/>
            <person name="Griffiths-Jones S."/>
            <person name="Gross S."/>
            <person name="Guigo R."/>
            <person name="Gustafson E.A."/>
            <person name="Haerty W."/>
            <person name="Hahn M.W."/>
            <person name="Halligan D.L."/>
            <person name="Halpern A.L."/>
            <person name="Halter G.M."/>
            <person name="Han M.V."/>
            <person name="Heger A."/>
            <person name="Hillier L."/>
            <person name="Hinrichs A.S."/>
            <person name="Holmes I."/>
            <person name="Hoskins R.A."/>
            <person name="Hubisz M.J."/>
            <person name="Hultmark D."/>
            <person name="Huntley M.A."/>
            <person name="Jaffe D.B."/>
            <person name="Jagadeeshan S."/>
            <person name="Jeck W.R."/>
            <person name="Johnson J."/>
            <person name="Jones C.D."/>
            <person name="Jordan W.C."/>
            <person name="Karpen G.H."/>
            <person name="Kataoka E."/>
            <person name="Keightley P.D."/>
            <person name="Kheradpour P."/>
            <person name="Kirkness E.F."/>
            <person name="Koerich L.B."/>
            <person name="Kristiansen K."/>
            <person name="Kudrna D."/>
            <person name="Kulathinal R.J."/>
            <person name="Kumar S."/>
            <person name="Kwok R."/>
            <person name="Lander E."/>
            <person name="Langley C.H."/>
            <person name="Lapoint R."/>
            <person name="Lazzaro B.P."/>
            <person name="Lee S.J."/>
            <person name="Levesque L."/>
            <person name="Li R."/>
            <person name="Lin C.F."/>
            <person name="Lin M.F."/>
            <person name="Lindblad-Toh K."/>
            <person name="Llopart A."/>
            <person name="Long M."/>
            <person name="Low L."/>
            <person name="Lozovsky E."/>
            <person name="Lu J."/>
            <person name="Luo M."/>
            <person name="Machado C.A."/>
            <person name="Makalowski W."/>
            <person name="Marzo M."/>
            <person name="Matsuda M."/>
            <person name="Matzkin L."/>
            <person name="McAllister B."/>
            <person name="McBride C.S."/>
            <person name="McKernan B."/>
            <person name="McKernan K."/>
            <person name="Mendez-Lago M."/>
            <person name="Minx P."/>
            <person name="Mollenhauer M.U."/>
            <person name="Montooth K."/>
            <person name="Mount S.M."/>
            <person name="Mu X."/>
            <person name="Myers E."/>
            <person name="Negre B."/>
            <person name="Newfeld S."/>
            <person name="Nielsen R."/>
            <person name="Noor M.A."/>
            <person name="O'Grady P."/>
            <person name="Pachter L."/>
            <person name="Papaceit M."/>
            <person name="Parisi M.J."/>
            <person name="Parisi M."/>
            <person name="Parts L."/>
            <person name="Pedersen J.S."/>
            <person name="Pesole G."/>
            <person name="Phillippy A.M."/>
            <person name="Ponting C.P."/>
            <person name="Pop M."/>
            <person name="Porcelli D."/>
            <person name="Powell J.R."/>
            <person name="Prohaska S."/>
            <person name="Pruitt K."/>
            <person name="Puig M."/>
            <person name="Quesneville H."/>
            <person name="Ram K.R."/>
            <person name="Rand D."/>
            <person name="Rasmussen M.D."/>
            <person name="Reed L.K."/>
            <person name="Reenan R."/>
            <person name="Reily A."/>
            <person name="Remington K.A."/>
            <person name="Rieger T.T."/>
            <person name="Ritchie M.G."/>
            <person name="Robin C."/>
            <person name="Rogers Y.H."/>
            <person name="Rohde C."/>
            <person name="Rozas J."/>
            <person name="Rubenfield M.J."/>
            <person name="Ruiz A."/>
            <person name="Russo S."/>
            <person name="Salzberg S.L."/>
            <person name="Sanchez-Gracia A."/>
            <person name="Saranga D.J."/>
            <person name="Sato H."/>
            <person name="Schaeffer S.W."/>
            <person name="Schatz M.C."/>
            <person name="Schlenke T."/>
            <person name="Schwartz R."/>
            <person name="Segarra C."/>
            <person name="Singh R.S."/>
            <person name="Sirot L."/>
            <person name="Sirota M."/>
            <person name="Sisneros N.B."/>
            <person name="Smith C.D."/>
            <person name="Smith T.F."/>
            <person name="Spieth J."/>
            <person name="Stage D.E."/>
            <person name="Stark A."/>
            <person name="Stephan W."/>
            <person name="Strausberg R.L."/>
            <person name="Strempel S."/>
            <person name="Sturgill D."/>
            <person name="Sutton G."/>
            <person name="Sutton G.G."/>
            <person name="Tao W."/>
            <person name="Teichmann S."/>
            <person name="Tobari Y.N."/>
            <person name="Tomimura Y."/>
            <person name="Tsolas J.M."/>
            <person name="Valente V.L."/>
            <person name="Venter E."/>
            <person name="Venter J.C."/>
            <person name="Vicario S."/>
            <person name="Vieira F.G."/>
            <person name="Vilella A.J."/>
            <person name="Villasante A."/>
            <person name="Walenz B."/>
            <person name="Wang J."/>
            <person name="Wasserman M."/>
            <person name="Watts T."/>
            <person name="Wilson D."/>
            <person name="Wilson R.K."/>
            <person name="Wing R.A."/>
            <person name="Wolfner M.F."/>
            <person name="Wong A."/>
            <person name="Wong G.K."/>
            <person name="Wu C.I."/>
            <person name="Wu G."/>
            <person name="Yamamoto D."/>
            <person name="Yang H.P."/>
            <person name="Yang S.P."/>
            <person name="Yorke J.A."/>
            <person name="Yoshida K."/>
            <person name="Zdobnov E."/>
            <person name="Zhang P."/>
            <person name="Zhang Y."/>
            <person name="Zimin A.V."/>
            <person name="Baldwin J."/>
            <person name="Abdouelleil A."/>
            <person name="Abdulkadir J."/>
            <person name="Abebe A."/>
            <person name="Abera B."/>
            <person name="Abreu J."/>
            <person name="Acer S.C."/>
            <person name="Aftuck L."/>
            <person name="Alexander A."/>
            <person name="An P."/>
            <person name="Anderson E."/>
            <person name="Anderson S."/>
            <person name="Arachi H."/>
            <person name="Azer M."/>
            <person name="Bachantsang P."/>
            <person name="Barry A."/>
            <person name="Bayul T."/>
            <person name="Berlin A."/>
            <person name="Bessette D."/>
            <person name="Bloom T."/>
            <person name="Blye J."/>
            <person name="Boguslavskiy L."/>
            <person name="Bonnet C."/>
            <person name="Boukhgalter B."/>
            <person name="Bourzgui I."/>
            <person name="Brown A."/>
            <person name="Cahill P."/>
            <person name="Channer S."/>
            <person name="Cheshatsang Y."/>
            <person name="Chuda L."/>
            <person name="Citroen M."/>
            <person name="Collymore A."/>
            <person name="Cooke P."/>
            <person name="Costello M."/>
            <person name="D'Aco K."/>
            <person name="Daza R."/>
            <person name="De Haan G."/>
            <person name="DeGray S."/>
            <person name="DeMaso C."/>
            <person name="Dhargay N."/>
            <person name="Dooley K."/>
            <person name="Dooley E."/>
            <person name="Doricent M."/>
            <person name="Dorje P."/>
            <person name="Dorjee K."/>
            <person name="Dupes A."/>
            <person name="Elong R."/>
            <person name="Falk J."/>
            <person name="Farina A."/>
            <person name="Faro S."/>
            <person name="Ferguson D."/>
            <person name="Fisher S."/>
            <person name="Foley C.D."/>
            <person name="Franke A."/>
            <person name="Friedrich D."/>
            <person name="Gadbois L."/>
            <person name="Gearin G."/>
            <person name="Gearin C.R."/>
            <person name="Giannoukos G."/>
            <person name="Goode T."/>
            <person name="Graham J."/>
            <person name="Grandbois E."/>
            <person name="Grewal S."/>
            <person name="Gyaltsen K."/>
            <person name="Hafez N."/>
            <person name="Hagos B."/>
            <person name="Hall J."/>
            <person name="Henson C."/>
            <person name="Hollinger A."/>
            <person name="Honan T."/>
            <person name="Huard M.D."/>
            <person name="Hughes L."/>
            <person name="Hurhula B."/>
            <person name="Husby M.E."/>
            <person name="Kamat A."/>
            <person name="Kanga B."/>
            <person name="Kashin S."/>
            <person name="Khazanovich D."/>
            <person name="Kisner P."/>
            <person name="Lance K."/>
            <person name="Lara M."/>
            <person name="Lee W."/>
            <person name="Lennon N."/>
            <person name="Letendre F."/>
            <person name="LeVine R."/>
            <person name="Lipovsky A."/>
            <person name="Liu X."/>
            <person name="Liu J."/>
            <person name="Liu S."/>
            <person name="Lokyitsang T."/>
            <person name="Lokyitsang Y."/>
            <person name="Lubonja R."/>
            <person name="Lui A."/>
            <person name="MacDonald P."/>
            <person name="Magnisalis V."/>
            <person name="Maru K."/>
            <person name="Matthews C."/>
            <person name="McCusker W."/>
            <person name="McDonough S."/>
            <person name="Mehta T."/>
            <person name="Meldrim J."/>
            <person name="Meneus L."/>
            <person name="Mihai O."/>
            <person name="Mihalev A."/>
            <person name="Mihova T."/>
            <person name="Mittelman R."/>
            <person name="Mlenga V."/>
            <person name="Montmayeur A."/>
            <person name="Mulrain L."/>
            <person name="Navidi A."/>
            <person name="Naylor J."/>
            <person name="Negash T."/>
            <person name="Nguyen T."/>
            <person name="Nguyen N."/>
            <person name="Nicol R."/>
            <person name="Norbu C."/>
            <person name="Norbu N."/>
            <person name="Novod N."/>
            <person name="O'Neill B."/>
            <person name="Osman S."/>
            <person name="Markiewicz E."/>
            <person name="Oyono O.L."/>
            <person name="Patti C."/>
            <person name="Phunkhang P."/>
            <person name="Pierre F."/>
            <person name="Priest M."/>
            <person name="Raghuraman S."/>
            <person name="Rege F."/>
            <person name="Reyes R."/>
            <person name="Rise C."/>
            <person name="Rogov P."/>
            <person name="Ross K."/>
            <person name="Ryan E."/>
            <person name="Settipalli S."/>
            <person name="Shea T."/>
            <person name="Sherpa N."/>
            <person name="Shi L."/>
            <person name="Shih D."/>
            <person name="Sparrow T."/>
            <person name="Spaulding J."/>
            <person name="Stalker J."/>
            <person name="Stange-Thomann N."/>
            <person name="Stavropoulos S."/>
            <person name="Stone C."/>
            <person name="Strader C."/>
            <person name="Tesfaye S."/>
            <person name="Thomson T."/>
            <person name="Thoulutsang Y."/>
            <person name="Thoulutsang D."/>
            <person name="Topham K."/>
            <person name="Topping I."/>
            <person name="Tsamla T."/>
            <person name="Vassiliev H."/>
            <person name="Vo A."/>
            <person name="Wangchuk T."/>
            <person name="Wangdi T."/>
            <person name="Weiand M."/>
            <person name="Wilkinson J."/>
            <person name="Wilson A."/>
            <person name="Yadav S."/>
            <person name="Young G."/>
            <person name="Yu Q."/>
            <person name="Zembek L."/>
            <person name="Zhong D."/>
            <person name="Zimmer A."/>
            <person name="Zwirko Z."/>
            <person name="Jaffe D.B."/>
            <person name="Alvarez P."/>
            <person name="Brockman W."/>
            <person name="Butler J."/>
            <person name="Chin C."/>
            <person name="Gnerre S."/>
            <person name="Grabherr M."/>
            <person name="Kleber M."/>
            <person name="Mauceli E."/>
            <person name="MacCallum I."/>
        </authorList>
    </citation>
    <scope>NUCLEOTIDE SEQUENCE [LARGE SCALE GENOMIC DNA]</scope>
    <source>
        <strain evidence="7">Tucson 15287-2541.00</strain>
    </source>
</reference>
<dbReference type="InterPro" id="IPR011990">
    <property type="entry name" value="TPR-like_helical_dom_sf"/>
</dbReference>
<feature type="region of interest" description="Disordered" evidence="4">
    <location>
        <begin position="61"/>
        <end position="81"/>
    </location>
</feature>
<dbReference type="GO" id="GO:0008757">
    <property type="term" value="F:S-adenosylmethionine-dependent methyltransferase activity"/>
    <property type="evidence" value="ECO:0007669"/>
    <property type="project" value="UniProtKB-ARBA"/>
</dbReference>
<evidence type="ECO:0000256" key="2">
    <source>
        <dbReference type="ARBA" id="ARBA00022679"/>
    </source>
</evidence>
<keyword evidence="1" id="KW-0489">Methyltransferase</keyword>
<feature type="compositionally biased region" description="Basic and acidic residues" evidence="4">
    <location>
        <begin position="61"/>
        <end position="75"/>
    </location>
</feature>
<feature type="domain" description="SET" evidence="5">
    <location>
        <begin position="220"/>
        <end position="527"/>
    </location>
</feature>
<keyword evidence="2" id="KW-0808">Transferase</keyword>
<dbReference type="Pfam" id="PF00856">
    <property type="entry name" value="SET"/>
    <property type="match status" value="1"/>
</dbReference>
<dbReference type="InterPro" id="IPR052097">
    <property type="entry name" value="SET-MYND_domain_protein"/>
</dbReference>
<evidence type="ECO:0000313" key="7">
    <source>
        <dbReference type="Proteomes" id="UP000001070"/>
    </source>
</evidence>
<dbReference type="InParanoid" id="B4J8S9"/>
<dbReference type="GO" id="GO:0032259">
    <property type="term" value="P:methylation"/>
    <property type="evidence" value="ECO:0007669"/>
    <property type="project" value="UniProtKB-KW"/>
</dbReference>
<accession>B4J8S9</accession>
<dbReference type="Gene3D" id="6.10.140.2220">
    <property type="match status" value="1"/>
</dbReference>
<keyword evidence="7" id="KW-1185">Reference proteome</keyword>
<evidence type="ECO:0000256" key="4">
    <source>
        <dbReference type="SAM" id="MobiDB-lite"/>
    </source>
</evidence>